<dbReference type="GeneID" id="17258372"/>
<dbReference type="EnsemblProtists" id="EOD12071">
    <property type="protein sequence ID" value="EOD12071"/>
    <property type="gene ID" value="EMIHUDRAFT_213822"/>
</dbReference>
<dbReference type="InterPro" id="IPR011990">
    <property type="entry name" value="TPR-like_helical_dom_sf"/>
</dbReference>
<evidence type="ECO:0008006" key="4">
    <source>
        <dbReference type="Google" id="ProtNLM"/>
    </source>
</evidence>
<keyword evidence="3" id="KW-1185">Reference proteome</keyword>
<dbReference type="RefSeq" id="XP_005764500.1">
    <property type="nucleotide sequence ID" value="XM_005764443.1"/>
</dbReference>
<evidence type="ECO:0000313" key="2">
    <source>
        <dbReference type="EnsemblProtists" id="EOD12071"/>
    </source>
</evidence>
<dbReference type="Proteomes" id="UP000013827">
    <property type="component" value="Unassembled WGS sequence"/>
</dbReference>
<feature type="compositionally biased region" description="Basic and acidic residues" evidence="1">
    <location>
        <begin position="312"/>
        <end position="329"/>
    </location>
</feature>
<dbReference type="SUPFAM" id="SSF48452">
    <property type="entry name" value="TPR-like"/>
    <property type="match status" value="1"/>
</dbReference>
<feature type="region of interest" description="Disordered" evidence="1">
    <location>
        <begin position="312"/>
        <end position="358"/>
    </location>
</feature>
<protein>
    <recommendedName>
        <fullName evidence="4">Tetratricopeptide repeat protein</fullName>
    </recommendedName>
</protein>
<reference evidence="2" key="2">
    <citation type="submission" date="2024-10" db="UniProtKB">
        <authorList>
            <consortium name="EnsemblProtists"/>
        </authorList>
    </citation>
    <scope>IDENTIFICATION</scope>
</reference>
<dbReference type="OMA" id="HECTTRL"/>
<sequence>MRLLHECTTRLPTGVVSMFAAAAVSLTPLPHACLAASPTPEAQAVLRKGFTAAQAGLYARADGLLSQSIAEWEKTKQPPDEVAALYKTRGGIRKEASRLDEARQDLSRALALYDAPGSRPDPAEVQRTYQLRARVNAALGAKRAQIDDLSAAISRLDTLDAIEATNPYLFSERGRARMAVGEYGGATEDLELAEIQFKEIGDKIRRTIAAADGAIASYGAGELEAAVEKMRYVFRSRGIPASNNPDDIPLLQELTLKDAELHVAYAAHLYGTQSKLLEATRQWEAGCIRLDTYVIDGQERLAAEQQLRAQEAREAEATGREAKALRAESVRSQPLGALTPNSDLNARLNGLDPSNPYVTQRPGSSYFWYKTGEGEVERRDAGNELAQVDPSLSCVAFRDAGWVAENRPEWPPNLRQSLRRWADEVPQRPYVLPPKGSPPSRGEVEF</sequence>
<organism evidence="2 3">
    <name type="scientific">Emiliania huxleyi (strain CCMP1516)</name>
    <dbReference type="NCBI Taxonomy" id="280463"/>
    <lineage>
        <taxon>Eukaryota</taxon>
        <taxon>Haptista</taxon>
        <taxon>Haptophyta</taxon>
        <taxon>Prymnesiophyceae</taxon>
        <taxon>Isochrysidales</taxon>
        <taxon>Noelaerhabdaceae</taxon>
        <taxon>Emiliania</taxon>
    </lineage>
</organism>
<evidence type="ECO:0000313" key="3">
    <source>
        <dbReference type="Proteomes" id="UP000013827"/>
    </source>
</evidence>
<name>A0A0D3ILD6_EMIH1</name>
<dbReference type="Gene3D" id="1.25.40.10">
    <property type="entry name" value="Tetratricopeptide repeat domain"/>
    <property type="match status" value="1"/>
</dbReference>
<dbReference type="KEGG" id="ehx:EMIHUDRAFT_213822"/>
<dbReference type="AlphaFoldDB" id="A0A0D3ILD6"/>
<proteinExistence type="predicted"/>
<dbReference type="eggNOG" id="ENOG502SGIH">
    <property type="taxonomic scope" value="Eukaryota"/>
</dbReference>
<evidence type="ECO:0000256" key="1">
    <source>
        <dbReference type="SAM" id="MobiDB-lite"/>
    </source>
</evidence>
<dbReference type="PaxDb" id="2903-EOD12071"/>
<dbReference type="HOGENOM" id="CLU_614582_0_0_1"/>
<reference evidence="3" key="1">
    <citation type="journal article" date="2013" name="Nature">
        <title>Pan genome of the phytoplankton Emiliania underpins its global distribution.</title>
        <authorList>
            <person name="Read B.A."/>
            <person name="Kegel J."/>
            <person name="Klute M.J."/>
            <person name="Kuo A."/>
            <person name="Lefebvre S.C."/>
            <person name="Maumus F."/>
            <person name="Mayer C."/>
            <person name="Miller J."/>
            <person name="Monier A."/>
            <person name="Salamov A."/>
            <person name="Young J."/>
            <person name="Aguilar M."/>
            <person name="Claverie J.M."/>
            <person name="Frickenhaus S."/>
            <person name="Gonzalez K."/>
            <person name="Herman E.K."/>
            <person name="Lin Y.C."/>
            <person name="Napier J."/>
            <person name="Ogata H."/>
            <person name="Sarno A.F."/>
            <person name="Shmutz J."/>
            <person name="Schroeder D."/>
            <person name="de Vargas C."/>
            <person name="Verret F."/>
            <person name="von Dassow P."/>
            <person name="Valentin K."/>
            <person name="Van de Peer Y."/>
            <person name="Wheeler G."/>
            <person name="Dacks J.B."/>
            <person name="Delwiche C.F."/>
            <person name="Dyhrman S.T."/>
            <person name="Glockner G."/>
            <person name="John U."/>
            <person name="Richards T."/>
            <person name="Worden A.Z."/>
            <person name="Zhang X."/>
            <person name="Grigoriev I.V."/>
            <person name="Allen A.E."/>
            <person name="Bidle K."/>
            <person name="Borodovsky M."/>
            <person name="Bowler C."/>
            <person name="Brownlee C."/>
            <person name="Cock J.M."/>
            <person name="Elias M."/>
            <person name="Gladyshev V.N."/>
            <person name="Groth M."/>
            <person name="Guda C."/>
            <person name="Hadaegh A."/>
            <person name="Iglesias-Rodriguez M.D."/>
            <person name="Jenkins J."/>
            <person name="Jones B.M."/>
            <person name="Lawson T."/>
            <person name="Leese F."/>
            <person name="Lindquist E."/>
            <person name="Lobanov A."/>
            <person name="Lomsadze A."/>
            <person name="Malik S.B."/>
            <person name="Marsh M.E."/>
            <person name="Mackinder L."/>
            <person name="Mock T."/>
            <person name="Mueller-Roeber B."/>
            <person name="Pagarete A."/>
            <person name="Parker M."/>
            <person name="Probert I."/>
            <person name="Quesneville H."/>
            <person name="Raines C."/>
            <person name="Rensing S.A."/>
            <person name="Riano-Pachon D.M."/>
            <person name="Richier S."/>
            <person name="Rokitta S."/>
            <person name="Shiraiwa Y."/>
            <person name="Soanes D.M."/>
            <person name="van der Giezen M."/>
            <person name="Wahlund T.M."/>
            <person name="Williams B."/>
            <person name="Wilson W."/>
            <person name="Wolfe G."/>
            <person name="Wurch L.L."/>
        </authorList>
    </citation>
    <scope>NUCLEOTIDE SEQUENCE</scope>
</reference>
<accession>A0A0D3ILD6</accession>